<dbReference type="EMBL" id="LPXO01000003">
    <property type="protein sequence ID" value="KUF11487.1"/>
    <property type="molecule type" value="Genomic_DNA"/>
</dbReference>
<protein>
    <recommendedName>
        <fullName evidence="4">Pentapeptide repeat-containing protein</fullName>
    </recommendedName>
</protein>
<dbReference type="SUPFAM" id="SSF141571">
    <property type="entry name" value="Pentapeptide repeat-like"/>
    <property type="match status" value="1"/>
</dbReference>
<comment type="caution">
    <text evidence="2">The sequence shown here is derived from an EMBL/GenBank/DDBJ whole genome shotgun (WGS) entry which is preliminary data.</text>
</comment>
<dbReference type="InterPro" id="IPR051082">
    <property type="entry name" value="Pentapeptide-BTB/POZ_domain"/>
</dbReference>
<accession>A0A0W7WLQ0</accession>
<reference evidence="2 3" key="1">
    <citation type="submission" date="2015-12" db="EMBL/GenBank/DDBJ databases">
        <authorList>
            <person name="Shamseldin A."/>
            <person name="Moawad H."/>
            <person name="Abd El-Rahim W.M."/>
            <person name="Sadowsky M.J."/>
        </authorList>
    </citation>
    <scope>NUCLEOTIDE SEQUENCE [LARGE SCALE GENOMIC DNA]</scope>
    <source>
        <strain evidence="2 3">SJ5A-1</strain>
    </source>
</reference>
<evidence type="ECO:0000313" key="3">
    <source>
        <dbReference type="Proteomes" id="UP000054396"/>
    </source>
</evidence>
<name>A0A0W7WLQ0_9RHOB</name>
<evidence type="ECO:0008006" key="4">
    <source>
        <dbReference type="Google" id="ProtNLM"/>
    </source>
</evidence>
<keyword evidence="1" id="KW-1133">Transmembrane helix</keyword>
<organism evidence="2 3">
    <name type="scientific">Pseudoponticoccus marisrubri</name>
    <dbReference type="NCBI Taxonomy" id="1685382"/>
    <lineage>
        <taxon>Bacteria</taxon>
        <taxon>Pseudomonadati</taxon>
        <taxon>Pseudomonadota</taxon>
        <taxon>Alphaproteobacteria</taxon>
        <taxon>Rhodobacterales</taxon>
        <taxon>Roseobacteraceae</taxon>
        <taxon>Pseudoponticoccus</taxon>
    </lineage>
</organism>
<keyword evidence="3" id="KW-1185">Reference proteome</keyword>
<dbReference type="AlphaFoldDB" id="A0A0W7WLQ0"/>
<dbReference type="RefSeq" id="WP_058861432.1">
    <property type="nucleotide sequence ID" value="NZ_LPXO01000003.1"/>
</dbReference>
<feature type="transmembrane region" description="Helical" evidence="1">
    <location>
        <begin position="55"/>
        <end position="80"/>
    </location>
</feature>
<dbReference type="Gene3D" id="2.160.20.80">
    <property type="entry name" value="E3 ubiquitin-protein ligase SopA"/>
    <property type="match status" value="1"/>
</dbReference>
<dbReference type="STRING" id="1685382.AVJ23_06905"/>
<dbReference type="PANTHER" id="PTHR14136">
    <property type="entry name" value="BTB_POZ DOMAIN-CONTAINING PROTEIN KCTD9"/>
    <property type="match status" value="1"/>
</dbReference>
<keyword evidence="1" id="KW-0812">Transmembrane</keyword>
<evidence type="ECO:0000313" key="2">
    <source>
        <dbReference type="EMBL" id="KUF11487.1"/>
    </source>
</evidence>
<proteinExistence type="predicted"/>
<dbReference type="InterPro" id="IPR001646">
    <property type="entry name" value="5peptide_repeat"/>
</dbReference>
<evidence type="ECO:0000256" key="1">
    <source>
        <dbReference type="SAM" id="Phobius"/>
    </source>
</evidence>
<dbReference type="PANTHER" id="PTHR14136:SF17">
    <property type="entry name" value="BTB_POZ DOMAIN-CONTAINING PROTEIN KCTD9"/>
    <property type="match status" value="1"/>
</dbReference>
<sequence>MSEMLWNGAAFLMVLAALAGAVVLLLAGVRTARGQPPEGLDKLRRSMGLPGMPSAVLLIGGLLWSGIMLVLFFGLVGLIFDVLWQAMPTPDPSPVSRWLSGVTGSASDGVWTFRIRLAQIAALTTVLGAVIALPITLTRLRLARESLFNTKISEAAADLHAMRQVTKTARGDSRKNRKTYENIWEDDIIRRIAAIDRLEGLVEENPKEATRVARLLSVYVRELSRQFPPKPVPDTNDVKVIKMWAQRLEPVRTDMQAAVQTLGRLPKIKSVTLEPGTVDLQGANLQGLVLSNANFDGATLGEAQLQGASLFGAQLQGAVLLEAQLQGAVLVEAQLQGARLMRAQLQGAVLVEAQLQGAVLVEAQLQGAVLVGAQLQGADLRGAQLQGASLFGAQFDVSTDLTRATLRGARVRSVDFTSLPDFEGHVPEMFGDGTVTLPANCTRPSHWTEEVLDPAEFYTRWRAWQRSSGMDPDNPE</sequence>
<feature type="transmembrane region" description="Helical" evidence="1">
    <location>
        <begin position="117"/>
        <end position="137"/>
    </location>
</feature>
<dbReference type="Pfam" id="PF00805">
    <property type="entry name" value="Pentapeptide"/>
    <property type="match status" value="2"/>
</dbReference>
<keyword evidence="1" id="KW-0472">Membrane</keyword>
<dbReference type="Proteomes" id="UP000054396">
    <property type="component" value="Unassembled WGS sequence"/>
</dbReference>
<gene>
    <name evidence="2" type="ORF">AVJ23_06905</name>
</gene>